<evidence type="ECO:0000313" key="2">
    <source>
        <dbReference type="EMBL" id="SNT25935.1"/>
    </source>
</evidence>
<dbReference type="Pfam" id="PF12867">
    <property type="entry name" value="DinB_2"/>
    <property type="match status" value="1"/>
</dbReference>
<dbReference type="InterPro" id="IPR024775">
    <property type="entry name" value="DinB-like"/>
</dbReference>
<evidence type="ECO:0000313" key="3">
    <source>
        <dbReference type="Proteomes" id="UP000198393"/>
    </source>
</evidence>
<evidence type="ECO:0000259" key="1">
    <source>
        <dbReference type="Pfam" id="PF12867"/>
    </source>
</evidence>
<name>A0A239L6H6_EKHLU</name>
<organism evidence="2 3">
    <name type="scientific">Ekhidna lutea</name>
    <dbReference type="NCBI Taxonomy" id="447679"/>
    <lineage>
        <taxon>Bacteria</taxon>
        <taxon>Pseudomonadati</taxon>
        <taxon>Bacteroidota</taxon>
        <taxon>Cytophagia</taxon>
        <taxon>Cytophagales</taxon>
        <taxon>Reichenbachiellaceae</taxon>
        <taxon>Ekhidna</taxon>
    </lineage>
</organism>
<dbReference type="EMBL" id="FZPD01000005">
    <property type="protein sequence ID" value="SNT25935.1"/>
    <property type="molecule type" value="Genomic_DNA"/>
</dbReference>
<dbReference type="InterPro" id="IPR034660">
    <property type="entry name" value="DinB/YfiT-like"/>
</dbReference>
<protein>
    <submittedName>
        <fullName evidence="2">DinB superfamily protein</fullName>
    </submittedName>
</protein>
<gene>
    <name evidence="2" type="ORF">SAMN05421640_3005</name>
</gene>
<dbReference type="SUPFAM" id="SSF109854">
    <property type="entry name" value="DinB/YfiT-like putative metalloenzymes"/>
    <property type="match status" value="1"/>
</dbReference>
<sequence length="168" mass="19317">MVDIQKVPEFYRGYIETLGGGELVPLLLKTGDEFISYCNRITEQQGLYRYEDGKWSIKDVILHVTDAERVFAYRALRFARNDSNELSGFEQNDYVPEANADDRTIHNLLTEFTNVRAASVDLFSSFSQEIRERTGMANGVEMSVEAIGYIISGHLKHHLEIIQERYTK</sequence>
<dbReference type="Proteomes" id="UP000198393">
    <property type="component" value="Unassembled WGS sequence"/>
</dbReference>
<proteinExistence type="predicted"/>
<dbReference type="AlphaFoldDB" id="A0A239L6H6"/>
<feature type="domain" description="DinB-like" evidence="1">
    <location>
        <begin position="29"/>
        <end position="162"/>
    </location>
</feature>
<reference evidence="2 3" key="1">
    <citation type="submission" date="2017-06" db="EMBL/GenBank/DDBJ databases">
        <authorList>
            <person name="Kim H.J."/>
            <person name="Triplett B.A."/>
        </authorList>
    </citation>
    <scope>NUCLEOTIDE SEQUENCE [LARGE SCALE GENOMIC DNA]</scope>
    <source>
        <strain evidence="2 3">DSM 19307</strain>
    </source>
</reference>
<accession>A0A239L6H6</accession>
<dbReference type="Gene3D" id="1.20.120.450">
    <property type="entry name" value="dinb family like domain"/>
    <property type="match status" value="1"/>
</dbReference>
<keyword evidence="3" id="KW-1185">Reference proteome</keyword>
<dbReference type="RefSeq" id="WP_245811322.1">
    <property type="nucleotide sequence ID" value="NZ_FZPD01000005.1"/>
</dbReference>